<comment type="caution">
    <text evidence="3">The sequence shown here is derived from an EMBL/GenBank/DDBJ whole genome shotgun (WGS) entry which is preliminary data.</text>
</comment>
<keyword evidence="3" id="KW-0456">Lyase</keyword>
<protein>
    <submittedName>
        <fullName evidence="3">Formate hydrogenlyase subunit 3/multisubunit Na+/H+ antiporter MnhD subunit</fullName>
    </submittedName>
</protein>
<name>A0A852RA49_9ACTN</name>
<evidence type="ECO:0000313" key="4">
    <source>
        <dbReference type="Proteomes" id="UP000582231"/>
    </source>
</evidence>
<evidence type="ECO:0000256" key="1">
    <source>
        <dbReference type="SAM" id="Phobius"/>
    </source>
</evidence>
<reference evidence="3 4" key="1">
    <citation type="submission" date="2020-07" db="EMBL/GenBank/DDBJ databases">
        <title>Sequencing the genomes of 1000 actinobacteria strains.</title>
        <authorList>
            <person name="Klenk H.-P."/>
        </authorList>
    </citation>
    <scope>NUCLEOTIDE SEQUENCE [LARGE SCALE GENOMIC DNA]</scope>
    <source>
        <strain evidence="3 4">DSM 19082</strain>
    </source>
</reference>
<dbReference type="Pfam" id="PF09990">
    <property type="entry name" value="DUF2231"/>
    <property type="match status" value="1"/>
</dbReference>
<feature type="transmembrane region" description="Helical" evidence="1">
    <location>
        <begin position="88"/>
        <end position="110"/>
    </location>
</feature>
<accession>A0A852RA49</accession>
<keyword evidence="1" id="KW-1133">Transmembrane helix</keyword>
<evidence type="ECO:0000259" key="2">
    <source>
        <dbReference type="Pfam" id="PF09990"/>
    </source>
</evidence>
<dbReference type="Proteomes" id="UP000582231">
    <property type="component" value="Unassembled WGS sequence"/>
</dbReference>
<sequence length="152" mass="15841">MEINGLPLHPLAVHAAVVLAPLVALLALASLVPSWRDRLRWPLVVGAVVAIGAVALAFVSGNSFRNANEFFSTPPSEITRRIDHHHALALKLLWTSIGFSAVALVSGLLHPEEGPLRWLLGLLLAGGAVAVIVLVVLTGDAGATAVWGGFNG</sequence>
<gene>
    <name evidence="3" type="ORF">BJ958_002007</name>
</gene>
<keyword evidence="1" id="KW-0472">Membrane</keyword>
<dbReference type="RefSeq" id="WP_179726705.1">
    <property type="nucleotide sequence ID" value="NZ_BAABEF010000001.1"/>
</dbReference>
<dbReference type="AlphaFoldDB" id="A0A852RA49"/>
<keyword evidence="4" id="KW-1185">Reference proteome</keyword>
<feature type="domain" description="DUF2231" evidence="2">
    <location>
        <begin position="5"/>
        <end position="147"/>
    </location>
</feature>
<keyword evidence="1" id="KW-0812">Transmembrane</keyword>
<dbReference type="InterPro" id="IPR019251">
    <property type="entry name" value="DUF2231_TM"/>
</dbReference>
<dbReference type="GO" id="GO:0016829">
    <property type="term" value="F:lyase activity"/>
    <property type="evidence" value="ECO:0007669"/>
    <property type="project" value="UniProtKB-KW"/>
</dbReference>
<proteinExistence type="predicted"/>
<organism evidence="3 4">
    <name type="scientific">Nocardioides kongjuensis</name>
    <dbReference type="NCBI Taxonomy" id="349522"/>
    <lineage>
        <taxon>Bacteria</taxon>
        <taxon>Bacillati</taxon>
        <taxon>Actinomycetota</taxon>
        <taxon>Actinomycetes</taxon>
        <taxon>Propionibacteriales</taxon>
        <taxon>Nocardioidaceae</taxon>
        <taxon>Nocardioides</taxon>
    </lineage>
</organism>
<dbReference type="EMBL" id="JACCBF010000001">
    <property type="protein sequence ID" value="NYD30461.1"/>
    <property type="molecule type" value="Genomic_DNA"/>
</dbReference>
<feature type="transmembrane region" description="Helical" evidence="1">
    <location>
        <begin position="12"/>
        <end position="35"/>
    </location>
</feature>
<feature type="transmembrane region" description="Helical" evidence="1">
    <location>
        <begin position="116"/>
        <end position="137"/>
    </location>
</feature>
<evidence type="ECO:0000313" key="3">
    <source>
        <dbReference type="EMBL" id="NYD30461.1"/>
    </source>
</evidence>
<feature type="transmembrane region" description="Helical" evidence="1">
    <location>
        <begin position="41"/>
        <end position="59"/>
    </location>
</feature>